<evidence type="ECO:0000256" key="5">
    <source>
        <dbReference type="ARBA" id="ARBA00022833"/>
    </source>
</evidence>
<feature type="domain" description="THAP-type" evidence="13">
    <location>
        <begin position="12"/>
        <end position="109"/>
    </location>
</feature>
<evidence type="ECO:0000256" key="9">
    <source>
        <dbReference type="ARBA" id="ARBA00023163"/>
    </source>
</evidence>
<dbReference type="GO" id="GO:0003677">
    <property type="term" value="F:DNA binding"/>
    <property type="evidence" value="ECO:0007669"/>
    <property type="project" value="UniProtKB-UniRule"/>
</dbReference>
<name>A0ABD1EGI3_HYPHA</name>
<evidence type="ECO:0000256" key="3">
    <source>
        <dbReference type="ARBA" id="ARBA00022723"/>
    </source>
</evidence>
<dbReference type="Pfam" id="PF05485">
    <property type="entry name" value="THAP"/>
    <property type="match status" value="1"/>
</dbReference>
<comment type="caution">
    <text evidence="14">The sequence shown here is derived from an EMBL/GenBank/DDBJ whole genome shotgun (WGS) entry which is preliminary data.</text>
</comment>
<accession>A0ABD1EGI3</accession>
<keyword evidence="5" id="KW-0862">Zinc</keyword>
<evidence type="ECO:0000256" key="10">
    <source>
        <dbReference type="ARBA" id="ARBA00023242"/>
    </source>
</evidence>
<dbReference type="PROSITE" id="PS50950">
    <property type="entry name" value="ZF_THAP"/>
    <property type="match status" value="1"/>
</dbReference>
<evidence type="ECO:0000256" key="6">
    <source>
        <dbReference type="ARBA" id="ARBA00023015"/>
    </source>
</evidence>
<dbReference type="AlphaFoldDB" id="A0ABD1EGI3"/>
<keyword evidence="9" id="KW-0804">Transcription</keyword>
<dbReference type="EMBL" id="JBDJPC010000007">
    <property type="protein sequence ID" value="KAL1493684.1"/>
    <property type="molecule type" value="Genomic_DNA"/>
</dbReference>
<evidence type="ECO:0000256" key="4">
    <source>
        <dbReference type="ARBA" id="ARBA00022771"/>
    </source>
</evidence>
<dbReference type="SUPFAM" id="SSF57716">
    <property type="entry name" value="Glucocorticoid receptor-like (DNA-binding domain)"/>
    <property type="match status" value="1"/>
</dbReference>
<dbReference type="Proteomes" id="UP001566132">
    <property type="component" value="Unassembled WGS sequence"/>
</dbReference>
<dbReference type="InterPro" id="IPR026516">
    <property type="entry name" value="THAP1/10"/>
</dbReference>
<keyword evidence="6" id="KW-0805">Transcription regulation</keyword>
<evidence type="ECO:0000256" key="2">
    <source>
        <dbReference type="ARBA" id="ARBA00006177"/>
    </source>
</evidence>
<evidence type="ECO:0000256" key="7">
    <source>
        <dbReference type="ARBA" id="ARBA00023054"/>
    </source>
</evidence>
<sequence>MEFSPNHRKSNVRGNCCVSNCNSKKNKNSNLSFHKVPKLGSVKVKRINVFGNVEFVDKRTEWLKKLNVIDNFKQEFLVCSLHFTSNDYHFPDIHTKLRRLKQDAIPQPFNFNEKKEESNTKRQERMVYIHIGFYAIKCFIN</sequence>
<keyword evidence="15" id="KW-1185">Reference proteome</keyword>
<evidence type="ECO:0000313" key="14">
    <source>
        <dbReference type="EMBL" id="KAL1493684.1"/>
    </source>
</evidence>
<comment type="similarity">
    <text evidence="2">Belongs to the THAP1 family.</text>
</comment>
<proteinExistence type="inferred from homology"/>
<comment type="subcellular location">
    <subcellularLocation>
        <location evidence="1">Nucleus</location>
        <location evidence="1">Nucleoplasm</location>
    </subcellularLocation>
</comment>
<keyword evidence="10" id="KW-0539">Nucleus</keyword>
<organism evidence="14 15">
    <name type="scientific">Hypothenemus hampei</name>
    <name type="common">Coffee berry borer</name>
    <dbReference type="NCBI Taxonomy" id="57062"/>
    <lineage>
        <taxon>Eukaryota</taxon>
        <taxon>Metazoa</taxon>
        <taxon>Ecdysozoa</taxon>
        <taxon>Arthropoda</taxon>
        <taxon>Hexapoda</taxon>
        <taxon>Insecta</taxon>
        <taxon>Pterygota</taxon>
        <taxon>Neoptera</taxon>
        <taxon>Endopterygota</taxon>
        <taxon>Coleoptera</taxon>
        <taxon>Polyphaga</taxon>
        <taxon>Cucujiformia</taxon>
        <taxon>Curculionidae</taxon>
        <taxon>Scolytinae</taxon>
        <taxon>Hypothenemus</taxon>
    </lineage>
</organism>
<keyword evidence="3" id="KW-0479">Metal-binding</keyword>
<gene>
    <name evidence="14" type="ORF">ABEB36_009379</name>
</gene>
<dbReference type="SMART" id="SM00980">
    <property type="entry name" value="THAP"/>
    <property type="match status" value="1"/>
</dbReference>
<evidence type="ECO:0000256" key="11">
    <source>
        <dbReference type="ARBA" id="ARBA00023306"/>
    </source>
</evidence>
<evidence type="ECO:0000259" key="13">
    <source>
        <dbReference type="PROSITE" id="PS50950"/>
    </source>
</evidence>
<keyword evidence="7" id="KW-0175">Coiled coil</keyword>
<dbReference type="GO" id="GO:0008270">
    <property type="term" value="F:zinc ion binding"/>
    <property type="evidence" value="ECO:0007669"/>
    <property type="project" value="UniProtKB-KW"/>
</dbReference>
<evidence type="ECO:0000256" key="1">
    <source>
        <dbReference type="ARBA" id="ARBA00004642"/>
    </source>
</evidence>
<dbReference type="InterPro" id="IPR006612">
    <property type="entry name" value="THAP_Znf"/>
</dbReference>
<evidence type="ECO:0000256" key="8">
    <source>
        <dbReference type="ARBA" id="ARBA00023125"/>
    </source>
</evidence>
<dbReference type="PANTHER" id="PTHR46600:SF1">
    <property type="entry name" value="THAP DOMAIN-CONTAINING PROTEIN 1"/>
    <property type="match status" value="1"/>
</dbReference>
<protein>
    <recommendedName>
        <fullName evidence="13">THAP-type domain-containing protein</fullName>
    </recommendedName>
</protein>
<keyword evidence="4 12" id="KW-0863">Zinc-finger</keyword>
<reference evidence="14 15" key="1">
    <citation type="submission" date="2024-05" db="EMBL/GenBank/DDBJ databases">
        <title>Genetic variation in Jamaican populations of the coffee berry borer (Hypothenemus hampei).</title>
        <authorList>
            <person name="Errbii M."/>
            <person name="Myrie A."/>
        </authorList>
    </citation>
    <scope>NUCLEOTIDE SEQUENCE [LARGE SCALE GENOMIC DNA]</scope>
    <source>
        <strain evidence="14">JA-Hopewell-2020-01-JO</strain>
        <tissue evidence="14">Whole body</tissue>
    </source>
</reference>
<dbReference type="GO" id="GO:0005654">
    <property type="term" value="C:nucleoplasm"/>
    <property type="evidence" value="ECO:0007669"/>
    <property type="project" value="UniProtKB-SubCell"/>
</dbReference>
<keyword evidence="8 12" id="KW-0238">DNA-binding</keyword>
<evidence type="ECO:0000256" key="12">
    <source>
        <dbReference type="PROSITE-ProRule" id="PRU00309"/>
    </source>
</evidence>
<dbReference type="PANTHER" id="PTHR46600">
    <property type="entry name" value="THAP DOMAIN-CONTAINING"/>
    <property type="match status" value="1"/>
</dbReference>
<evidence type="ECO:0000313" key="15">
    <source>
        <dbReference type="Proteomes" id="UP001566132"/>
    </source>
</evidence>
<keyword evidence="11" id="KW-0131">Cell cycle</keyword>